<dbReference type="Gene3D" id="1.10.10.60">
    <property type="entry name" value="Homeodomain-like"/>
    <property type="match status" value="1"/>
</dbReference>
<dbReference type="PROSITE" id="PS50977">
    <property type="entry name" value="HTH_TETR_2"/>
    <property type="match status" value="1"/>
</dbReference>
<evidence type="ECO:0000256" key="3">
    <source>
        <dbReference type="ARBA" id="ARBA00023163"/>
    </source>
</evidence>
<dbReference type="InterPro" id="IPR001647">
    <property type="entry name" value="HTH_TetR"/>
</dbReference>
<keyword evidence="7" id="KW-1185">Reference proteome</keyword>
<reference evidence="6 7" key="1">
    <citation type="submission" date="2021-01" db="EMBL/GenBank/DDBJ databases">
        <title>Identification and Characterization of Corynebacterium sp.</title>
        <authorList>
            <person name="Luo Q."/>
            <person name="Qu P."/>
            <person name="Chen Q."/>
        </authorList>
    </citation>
    <scope>NUCLEOTIDE SEQUENCE [LARGE SCALE GENOMIC DNA]</scope>
    <source>
        <strain evidence="6 7">MC-18</strain>
    </source>
</reference>
<feature type="domain" description="HTH tetR-type" evidence="5">
    <location>
        <begin position="16"/>
        <end position="76"/>
    </location>
</feature>
<evidence type="ECO:0000313" key="7">
    <source>
        <dbReference type="Proteomes" id="UP001205920"/>
    </source>
</evidence>
<dbReference type="EMBL" id="JAEUWV010000019">
    <property type="protein sequence ID" value="MCO6395266.1"/>
    <property type="molecule type" value="Genomic_DNA"/>
</dbReference>
<evidence type="ECO:0000259" key="5">
    <source>
        <dbReference type="PROSITE" id="PS50977"/>
    </source>
</evidence>
<dbReference type="GO" id="GO:0003677">
    <property type="term" value="F:DNA binding"/>
    <property type="evidence" value="ECO:0007669"/>
    <property type="project" value="UniProtKB-UniRule"/>
</dbReference>
<evidence type="ECO:0000256" key="1">
    <source>
        <dbReference type="ARBA" id="ARBA00023015"/>
    </source>
</evidence>
<keyword evidence="1" id="KW-0805">Transcription regulation</keyword>
<dbReference type="SUPFAM" id="SSF46689">
    <property type="entry name" value="Homeodomain-like"/>
    <property type="match status" value="1"/>
</dbReference>
<dbReference type="Proteomes" id="UP001205920">
    <property type="component" value="Unassembled WGS sequence"/>
</dbReference>
<gene>
    <name evidence="6" type="ORF">JMN37_09850</name>
</gene>
<accession>A0AAW5HZK9</accession>
<dbReference type="PANTHER" id="PTHR47506">
    <property type="entry name" value="TRANSCRIPTIONAL REGULATORY PROTEIN"/>
    <property type="match status" value="1"/>
</dbReference>
<comment type="caution">
    <text evidence="6">The sequence shown here is derived from an EMBL/GenBank/DDBJ whole genome shotgun (WGS) entry which is preliminary data.</text>
</comment>
<proteinExistence type="predicted"/>
<dbReference type="Pfam" id="PF00440">
    <property type="entry name" value="TetR_N"/>
    <property type="match status" value="1"/>
</dbReference>
<sequence>MHSRTNSMKVMGRPREFDEDEVIRRAIKLFGERGYTAQSVDATLTYLEINRSSFYKIFGSKHGLLRTALEAVCRNAKTGEVTLEAKSLVAVTLVEVAPVSQELRPLILEANSLCFAEGPAALGKHLLDRASSTSKGEAQ</sequence>
<evidence type="ECO:0000256" key="4">
    <source>
        <dbReference type="PROSITE-ProRule" id="PRU00335"/>
    </source>
</evidence>
<evidence type="ECO:0000313" key="6">
    <source>
        <dbReference type="EMBL" id="MCO6395266.1"/>
    </source>
</evidence>
<name>A0AAW5HZK9_9CORY</name>
<feature type="DNA-binding region" description="H-T-H motif" evidence="4">
    <location>
        <begin position="39"/>
        <end position="58"/>
    </location>
</feature>
<dbReference type="PANTHER" id="PTHR47506:SF1">
    <property type="entry name" value="HTH-TYPE TRANSCRIPTIONAL REGULATOR YJDC"/>
    <property type="match status" value="1"/>
</dbReference>
<keyword evidence="2 4" id="KW-0238">DNA-binding</keyword>
<dbReference type="InterPro" id="IPR009057">
    <property type="entry name" value="Homeodomain-like_sf"/>
</dbReference>
<keyword evidence="3" id="KW-0804">Transcription</keyword>
<organism evidence="6 7">
    <name type="scientific">Corynebacterium lipophilum</name>
    <dbReference type="NCBI Taxonomy" id="2804918"/>
    <lineage>
        <taxon>Bacteria</taxon>
        <taxon>Bacillati</taxon>
        <taxon>Actinomycetota</taxon>
        <taxon>Actinomycetes</taxon>
        <taxon>Mycobacteriales</taxon>
        <taxon>Corynebacteriaceae</taxon>
        <taxon>Corynebacterium</taxon>
    </lineage>
</organism>
<dbReference type="AlphaFoldDB" id="A0AAW5HZK9"/>
<evidence type="ECO:0000256" key="2">
    <source>
        <dbReference type="ARBA" id="ARBA00023125"/>
    </source>
</evidence>
<protein>
    <submittedName>
        <fullName evidence="6">TetR family transcriptional regulator</fullName>
    </submittedName>
</protein>